<evidence type="ECO:0000256" key="1">
    <source>
        <dbReference type="ARBA" id="ARBA00006821"/>
    </source>
</evidence>
<dbReference type="InterPro" id="IPR004300">
    <property type="entry name" value="Glyco_hydro_57_N"/>
</dbReference>
<proteinExistence type="inferred from homology"/>
<dbReference type="InterPro" id="IPR052046">
    <property type="entry name" value="GH57_Enzymes"/>
</dbReference>
<evidence type="ECO:0000256" key="2">
    <source>
        <dbReference type="ARBA" id="ARBA00023277"/>
    </source>
</evidence>
<feature type="domain" description="Glycoside hydrolase family 57 N-terminal" evidence="3">
    <location>
        <begin position="38"/>
        <end position="234"/>
    </location>
</feature>
<sequence>MAGLRGYALFHLNLAFSAVEEEARGEIIRRCYWPLLDLARRDDLKISIEATGFTLEEIARRDPGWLEALRAGIAAGRIEVVGSGYAQLIGPLVPADVNRANLRLGHAVYQRLLGCRPDIALVNEQAYSAGLVPLYRAAGYRALVMDWDGVAAAHPDWPAAMRYYPQAAIGADGASMPLIFSNTIAFQKLQRLAHGDLGPDDWLDYLARQQGDAERGFPLYGNDAEIFDFRPGRFETEGVPDETSEWARLRAAFRAFRAVPGYSLVHLHEMLTLEHPEHGNRAIRLESPACPIPVKKQTKYNVTRWAVTGRDDSAINGRCHALAERLRVSGNAGDDAWRELCLLWSSDFRTHITERRWSAYGERLRALEARLGVSAPDLPAPALAPINGARPTANGDILEIETDAVRIRLNTRRGLAIDGLWLGDKQGEPLCGTLPHGYFDDIGYGYDWYSGTLVLESPARAKVTDLTRVSPEFARVAGNDDIVIDARMATPLGIIEKRLIIGASAAVVNSFYTLHWREWPLGSLRIGNITLNPAAFEEETLAVTTHNGGETAERFALAGQEVDHGAAVSMLVSATSGFGMTEGRVEIGDGRHSLGLSVSRANAAPIGLLTHKRIKDRLFCRLSLSTMELDETRRPADQVPEQSNGGYRFHYALHA</sequence>
<dbReference type="OrthoDB" id="5439047at2"/>
<dbReference type="GO" id="GO:0005975">
    <property type="term" value="P:carbohydrate metabolic process"/>
    <property type="evidence" value="ECO:0007669"/>
    <property type="project" value="InterPro"/>
</dbReference>
<protein>
    <submittedName>
        <fullName evidence="4">Glycosyl hydrolase family 57</fullName>
    </submittedName>
</protein>
<evidence type="ECO:0000259" key="3">
    <source>
        <dbReference type="Pfam" id="PF03065"/>
    </source>
</evidence>
<dbReference type="PANTHER" id="PTHR36306">
    <property type="entry name" value="ALPHA-AMYLASE-RELATED-RELATED"/>
    <property type="match status" value="1"/>
</dbReference>
<dbReference type="InParanoid" id="A0A1Y5SHS6"/>
<evidence type="ECO:0000313" key="4">
    <source>
        <dbReference type="EMBL" id="SLN38136.1"/>
    </source>
</evidence>
<dbReference type="CDD" id="cd10794">
    <property type="entry name" value="GH57N_PfGalA_like"/>
    <property type="match status" value="1"/>
</dbReference>
<keyword evidence="5" id="KW-1185">Reference proteome</keyword>
<evidence type="ECO:0000313" key="5">
    <source>
        <dbReference type="Proteomes" id="UP000193200"/>
    </source>
</evidence>
<dbReference type="Pfam" id="PF03065">
    <property type="entry name" value="Glyco_hydro_57"/>
    <property type="match status" value="1"/>
</dbReference>
<dbReference type="SUPFAM" id="SSF88713">
    <property type="entry name" value="Glycoside hydrolase/deacetylase"/>
    <property type="match status" value="1"/>
</dbReference>
<name>A0A1Y5SHS6_9PROT</name>
<gene>
    <name evidence="4" type="ORF">OCH7691_01570</name>
</gene>
<dbReference type="AlphaFoldDB" id="A0A1Y5SHS6"/>
<dbReference type="GO" id="GO:0016787">
    <property type="term" value="F:hydrolase activity"/>
    <property type="evidence" value="ECO:0007669"/>
    <property type="project" value="UniProtKB-KW"/>
</dbReference>
<organism evidence="4 5">
    <name type="scientific">Oceanibacterium hippocampi</name>
    <dbReference type="NCBI Taxonomy" id="745714"/>
    <lineage>
        <taxon>Bacteria</taxon>
        <taxon>Pseudomonadati</taxon>
        <taxon>Pseudomonadota</taxon>
        <taxon>Alphaproteobacteria</taxon>
        <taxon>Sneathiellales</taxon>
        <taxon>Sneathiellaceae</taxon>
        <taxon>Oceanibacterium</taxon>
    </lineage>
</organism>
<dbReference type="Gene3D" id="3.20.110.20">
    <property type="match status" value="1"/>
</dbReference>
<keyword evidence="2" id="KW-0119">Carbohydrate metabolism</keyword>
<dbReference type="EMBL" id="FWFR01000001">
    <property type="protein sequence ID" value="SLN38136.1"/>
    <property type="molecule type" value="Genomic_DNA"/>
</dbReference>
<keyword evidence="4" id="KW-0378">Hydrolase</keyword>
<dbReference type="InterPro" id="IPR011330">
    <property type="entry name" value="Glyco_hydro/deAcase_b/a-brl"/>
</dbReference>
<comment type="similarity">
    <text evidence="1">Belongs to the glycosyl hydrolase 57 family.</text>
</comment>
<dbReference type="PANTHER" id="PTHR36306:SF1">
    <property type="entry name" value="ALPHA-AMYLASE-RELATED"/>
    <property type="match status" value="1"/>
</dbReference>
<reference evidence="4 5" key="1">
    <citation type="submission" date="2017-03" db="EMBL/GenBank/DDBJ databases">
        <authorList>
            <person name="Afonso C.L."/>
            <person name="Miller P.J."/>
            <person name="Scott M.A."/>
            <person name="Spackman E."/>
            <person name="Goraichik I."/>
            <person name="Dimitrov K.M."/>
            <person name="Suarez D.L."/>
            <person name="Swayne D.E."/>
        </authorList>
    </citation>
    <scope>NUCLEOTIDE SEQUENCE [LARGE SCALE GENOMIC DNA]</scope>
    <source>
        <strain evidence="4 5">CECT 7691</strain>
    </source>
</reference>
<dbReference type="RefSeq" id="WP_139839579.1">
    <property type="nucleotide sequence ID" value="NZ_FWFR01000001.1"/>
</dbReference>
<accession>A0A1Y5SHS6</accession>
<dbReference type="Proteomes" id="UP000193200">
    <property type="component" value="Unassembled WGS sequence"/>
</dbReference>